<keyword evidence="2" id="KW-1185">Reference proteome</keyword>
<accession>A0ABQ5A7N7</accession>
<evidence type="ECO:0000313" key="2">
    <source>
        <dbReference type="Proteomes" id="UP001151760"/>
    </source>
</evidence>
<comment type="caution">
    <text evidence="1">The sequence shown here is derived from an EMBL/GenBank/DDBJ whole genome shotgun (WGS) entry which is preliminary data.</text>
</comment>
<dbReference type="EMBL" id="BQNB010011943">
    <property type="protein sequence ID" value="GJS97182.1"/>
    <property type="molecule type" value="Genomic_DNA"/>
</dbReference>
<proteinExistence type="predicted"/>
<name>A0ABQ5A7N7_9ASTR</name>
<sequence length="378" mass="43598">MFYCEVWEGIQYVGPNSIKNIPCSTKITTPRSKATTLCNVMAKLLLDIRVDLGHSLDGSFLEHSNKYPSSQYSTHELIEECILTYPGIIWYDVGGFFLFPCSHQGKLKENENSVHIAAKLAPPHRLNVVTGTALQMQRELQWFKVRNQDDGNTFVHFTESDDRLGTERIRITHDSNDDTIMHDETSKRLTEGDRRSDLYDLALMLLRCVSFKDDPTEKNQEDQKKEFDNKLKKLEDTNPEAYYLIKKLANEPTRTQPNRLGSVTRLFFLDQMTRMNFLVYASDAVNEANNSVSYRKAKRVTVHVFDTWGWKEKVSTRGHRTMRRGGTVGGHYVYKDTLCGFLRLVTDASSRFLESTTNNYTLELFVQTKYTSENPLIK</sequence>
<reference evidence="1" key="1">
    <citation type="journal article" date="2022" name="Int. J. Mol. Sci.">
        <title>Draft Genome of Tanacetum Coccineum: Genomic Comparison of Closely Related Tanacetum-Family Plants.</title>
        <authorList>
            <person name="Yamashiro T."/>
            <person name="Shiraishi A."/>
            <person name="Nakayama K."/>
            <person name="Satake H."/>
        </authorList>
    </citation>
    <scope>NUCLEOTIDE SEQUENCE</scope>
</reference>
<dbReference type="Proteomes" id="UP001151760">
    <property type="component" value="Unassembled WGS sequence"/>
</dbReference>
<evidence type="ECO:0000313" key="1">
    <source>
        <dbReference type="EMBL" id="GJS97182.1"/>
    </source>
</evidence>
<protein>
    <submittedName>
        <fullName evidence="1">Uncharacterized protein</fullName>
    </submittedName>
</protein>
<reference evidence="1" key="2">
    <citation type="submission" date="2022-01" db="EMBL/GenBank/DDBJ databases">
        <authorList>
            <person name="Yamashiro T."/>
            <person name="Shiraishi A."/>
            <person name="Satake H."/>
            <person name="Nakayama K."/>
        </authorList>
    </citation>
    <scope>NUCLEOTIDE SEQUENCE</scope>
</reference>
<organism evidence="1 2">
    <name type="scientific">Tanacetum coccineum</name>
    <dbReference type="NCBI Taxonomy" id="301880"/>
    <lineage>
        <taxon>Eukaryota</taxon>
        <taxon>Viridiplantae</taxon>
        <taxon>Streptophyta</taxon>
        <taxon>Embryophyta</taxon>
        <taxon>Tracheophyta</taxon>
        <taxon>Spermatophyta</taxon>
        <taxon>Magnoliopsida</taxon>
        <taxon>eudicotyledons</taxon>
        <taxon>Gunneridae</taxon>
        <taxon>Pentapetalae</taxon>
        <taxon>asterids</taxon>
        <taxon>campanulids</taxon>
        <taxon>Asterales</taxon>
        <taxon>Asteraceae</taxon>
        <taxon>Asteroideae</taxon>
        <taxon>Anthemideae</taxon>
        <taxon>Anthemidinae</taxon>
        <taxon>Tanacetum</taxon>
    </lineage>
</organism>
<gene>
    <name evidence="1" type="ORF">Tco_0804150</name>
</gene>